<feature type="non-terminal residue" evidence="10">
    <location>
        <position position="225"/>
    </location>
</feature>
<evidence type="ECO:0000256" key="6">
    <source>
        <dbReference type="ARBA" id="ARBA00023239"/>
    </source>
</evidence>
<keyword evidence="6 8" id="KW-0456">Lyase</keyword>
<keyword evidence="5 8" id="KW-0862">Zinc</keyword>
<comment type="cofactor">
    <cofactor evidence="8">
        <name>Zn(2+)</name>
        <dbReference type="ChEBI" id="CHEBI:29105"/>
    </cofactor>
</comment>
<dbReference type="STRING" id="1965070.A0A3S4Q7M4"/>
<dbReference type="GO" id="GO:0005886">
    <property type="term" value="C:plasma membrane"/>
    <property type="evidence" value="ECO:0007669"/>
    <property type="project" value="TreeGrafter"/>
</dbReference>
<dbReference type="GO" id="GO:0004089">
    <property type="term" value="F:carbonate dehydratase activity"/>
    <property type="evidence" value="ECO:0007669"/>
    <property type="project" value="UniProtKB-UniRule"/>
</dbReference>
<evidence type="ECO:0000256" key="7">
    <source>
        <dbReference type="ARBA" id="ARBA00048348"/>
    </source>
</evidence>
<dbReference type="EMBL" id="NCKU01013143">
    <property type="protein sequence ID" value="RWR99898.1"/>
    <property type="molecule type" value="Genomic_DNA"/>
</dbReference>
<dbReference type="InterPro" id="IPR018338">
    <property type="entry name" value="Carbonic_anhydrase_a-class_CS"/>
</dbReference>
<comment type="caution">
    <text evidence="10">The sequence shown here is derived from an EMBL/GenBank/DDBJ whole genome shotgun (WGS) entry which is preliminary data.</text>
</comment>
<evidence type="ECO:0000313" key="10">
    <source>
        <dbReference type="EMBL" id="RWR99898.1"/>
    </source>
</evidence>
<comment type="catalytic activity">
    <reaction evidence="7 8">
        <text>hydrogencarbonate + H(+) = CO2 + H2O</text>
        <dbReference type="Rhea" id="RHEA:10748"/>
        <dbReference type="ChEBI" id="CHEBI:15377"/>
        <dbReference type="ChEBI" id="CHEBI:15378"/>
        <dbReference type="ChEBI" id="CHEBI:16526"/>
        <dbReference type="ChEBI" id="CHEBI:17544"/>
        <dbReference type="EC" id="4.2.1.1"/>
    </reaction>
</comment>
<evidence type="ECO:0000256" key="1">
    <source>
        <dbReference type="ARBA" id="ARBA00002904"/>
    </source>
</evidence>
<evidence type="ECO:0000256" key="3">
    <source>
        <dbReference type="ARBA" id="ARBA00012925"/>
    </source>
</evidence>
<comment type="similarity">
    <text evidence="2 8">Belongs to the alpha-carbonic anhydrase family.</text>
</comment>
<dbReference type="PANTHER" id="PTHR18952">
    <property type="entry name" value="CARBONIC ANHYDRASE"/>
    <property type="match status" value="1"/>
</dbReference>
<dbReference type="SMART" id="SM01057">
    <property type="entry name" value="Carb_anhydrase"/>
    <property type="match status" value="1"/>
</dbReference>
<dbReference type="PANTHER" id="PTHR18952:SF265">
    <property type="entry name" value="CARBONIC ANHYDRASE"/>
    <property type="match status" value="1"/>
</dbReference>
<dbReference type="CDD" id="cd00326">
    <property type="entry name" value="alpha_CA"/>
    <property type="match status" value="1"/>
</dbReference>
<dbReference type="EC" id="4.2.1.1" evidence="3 8"/>
<evidence type="ECO:0000256" key="8">
    <source>
        <dbReference type="RuleBase" id="RU367011"/>
    </source>
</evidence>
<organism evidence="10 11">
    <name type="scientific">Dinothrombium tinctorium</name>
    <dbReference type="NCBI Taxonomy" id="1965070"/>
    <lineage>
        <taxon>Eukaryota</taxon>
        <taxon>Metazoa</taxon>
        <taxon>Ecdysozoa</taxon>
        <taxon>Arthropoda</taxon>
        <taxon>Chelicerata</taxon>
        <taxon>Arachnida</taxon>
        <taxon>Acari</taxon>
        <taxon>Acariformes</taxon>
        <taxon>Trombidiformes</taxon>
        <taxon>Prostigmata</taxon>
        <taxon>Anystina</taxon>
        <taxon>Parasitengona</taxon>
        <taxon>Trombidioidea</taxon>
        <taxon>Trombidiidae</taxon>
        <taxon>Dinothrombium</taxon>
    </lineage>
</organism>
<dbReference type="GO" id="GO:0008270">
    <property type="term" value="F:zinc ion binding"/>
    <property type="evidence" value="ECO:0007669"/>
    <property type="project" value="UniProtKB-UniRule"/>
</dbReference>
<dbReference type="AlphaFoldDB" id="A0A3S4Q7M4"/>
<dbReference type="Gene3D" id="3.10.200.10">
    <property type="entry name" value="Alpha carbonic anhydrase"/>
    <property type="match status" value="1"/>
</dbReference>
<evidence type="ECO:0000256" key="5">
    <source>
        <dbReference type="ARBA" id="ARBA00022833"/>
    </source>
</evidence>
<evidence type="ECO:0000256" key="2">
    <source>
        <dbReference type="ARBA" id="ARBA00010718"/>
    </source>
</evidence>
<reference evidence="10 11" key="1">
    <citation type="journal article" date="2018" name="Gigascience">
        <title>Genomes of trombidid mites reveal novel predicted allergens and laterally-transferred genes associated with secondary metabolism.</title>
        <authorList>
            <person name="Dong X."/>
            <person name="Chaisiri K."/>
            <person name="Xia D."/>
            <person name="Armstrong S.D."/>
            <person name="Fang Y."/>
            <person name="Donnelly M.J."/>
            <person name="Kadowaki T."/>
            <person name="McGarry J.W."/>
            <person name="Darby A.C."/>
            <person name="Makepeace B.L."/>
        </authorList>
    </citation>
    <scope>NUCLEOTIDE SEQUENCE [LARGE SCALE GENOMIC DNA]</scope>
    <source>
        <strain evidence="10">UoL-WK</strain>
    </source>
</reference>
<keyword evidence="4 8" id="KW-0479">Metal-binding</keyword>
<comment type="function">
    <text evidence="1 8">Reversible hydration of carbon dioxide.</text>
</comment>
<dbReference type="InterPro" id="IPR036398">
    <property type="entry name" value="CA_dom_sf"/>
</dbReference>
<proteinExistence type="inferred from homology"/>
<feature type="non-terminal residue" evidence="10">
    <location>
        <position position="1"/>
    </location>
</feature>
<dbReference type="InterPro" id="IPR001148">
    <property type="entry name" value="CA_dom"/>
</dbReference>
<gene>
    <name evidence="10" type="ORF">B4U79_00098</name>
</gene>
<accession>A0A3S4Q7M4</accession>
<dbReference type="Proteomes" id="UP000285301">
    <property type="component" value="Unassembled WGS sequence"/>
</dbReference>
<dbReference type="OrthoDB" id="429145at2759"/>
<evidence type="ECO:0000313" key="11">
    <source>
        <dbReference type="Proteomes" id="UP000285301"/>
    </source>
</evidence>
<feature type="domain" description="Alpha-carbonic anhydrase" evidence="9">
    <location>
        <begin position="12"/>
        <end position="225"/>
    </location>
</feature>
<evidence type="ECO:0000259" key="9">
    <source>
        <dbReference type="PROSITE" id="PS51144"/>
    </source>
</evidence>
<dbReference type="PROSITE" id="PS51144">
    <property type="entry name" value="ALPHA_CA_2"/>
    <property type="match status" value="1"/>
</dbReference>
<protein>
    <recommendedName>
        <fullName evidence="3 8">Carbonic anhydrase</fullName>
        <ecNumber evidence="3 8">4.2.1.1</ecNumber>
    </recommendedName>
</protein>
<dbReference type="InterPro" id="IPR023561">
    <property type="entry name" value="Carbonic_anhydrase_a-class"/>
</dbReference>
<sequence length="225" mass="25648">IFNYHNEADENSEWSYEDQDNWGRINKNCSGSNQSPINIGYNVKPNPGLRLNIPAAPTSNVIVENTGYTAQISFANDQLWQITGSAVNHETFTFSQLHFHWSENYRTGSEHALYGRKFSGEAHFVFYNQKYGTFEKASSQPDGLTVLGVFLKLSYYDNQRLNGMITVLGNIEEAKSKIESYFDVTTVLPFNRKRFFRYSGSLTTPPCSENVNWIVFATPIRISSH</sequence>
<keyword evidence="11" id="KW-1185">Reference proteome</keyword>
<name>A0A3S4Q7M4_9ACAR</name>
<evidence type="ECO:0000256" key="4">
    <source>
        <dbReference type="ARBA" id="ARBA00022723"/>
    </source>
</evidence>
<dbReference type="SUPFAM" id="SSF51069">
    <property type="entry name" value="Carbonic anhydrase"/>
    <property type="match status" value="1"/>
</dbReference>
<dbReference type="Pfam" id="PF00194">
    <property type="entry name" value="Carb_anhydrase"/>
    <property type="match status" value="1"/>
</dbReference>
<dbReference type="PROSITE" id="PS00162">
    <property type="entry name" value="ALPHA_CA_1"/>
    <property type="match status" value="1"/>
</dbReference>